<organism evidence="6 7">
    <name type="scientific">Achromobacter spanius</name>
    <dbReference type="NCBI Taxonomy" id="217203"/>
    <lineage>
        <taxon>Bacteria</taxon>
        <taxon>Pseudomonadati</taxon>
        <taxon>Pseudomonadota</taxon>
        <taxon>Betaproteobacteria</taxon>
        <taxon>Burkholderiales</taxon>
        <taxon>Alcaligenaceae</taxon>
        <taxon>Achromobacter</taxon>
    </lineage>
</organism>
<dbReference type="InterPro" id="IPR011761">
    <property type="entry name" value="ATP-grasp"/>
</dbReference>
<sequence>MTRCAVIVDGCSTGALLAPAFAERGIVCVHLQSTGRPPKILAGAAAYNPGDYVACLMHCGSIEATVAALTPYRPICVVPGTELGVELADLLNDRMQLPGNAIELSAARRDKYQMVNAVQRAGLSTIPTFASDNVGRAVEWANNASYPVVVKPARSGGTDGVTLCHNESELRAAYGVLLNRENILNEVNDFLVSQTYIRGTEYIVDLVSSEGRHKVTDIWRYSKREGSNGASFIYDHAWLLPYRGTVQEKLVAYAKALLDALGIRYGASHCEIMVTDAGVPVMVEVGARICGGFVAKFCSAALDTDQVSLLAESYINPDTVVKFDELGYVMRKRALRVLLISPRRGRLLSLPYIDEVRQLPSYYSDVIVEPGAEVHPTSNFYSHPGRIDLLHDNEAVLRKDMETIRKLEAERFYVFE</sequence>
<dbReference type="Proteomes" id="UP000239477">
    <property type="component" value="Chromosome"/>
</dbReference>
<evidence type="ECO:0000256" key="4">
    <source>
        <dbReference type="PROSITE-ProRule" id="PRU00409"/>
    </source>
</evidence>
<dbReference type="RefSeq" id="WP_105238236.1">
    <property type="nucleotide sequence ID" value="NZ_CP023270.1"/>
</dbReference>
<dbReference type="Pfam" id="PF13535">
    <property type="entry name" value="ATP-grasp_4"/>
    <property type="match status" value="1"/>
</dbReference>
<dbReference type="GO" id="GO:0046872">
    <property type="term" value="F:metal ion binding"/>
    <property type="evidence" value="ECO:0007669"/>
    <property type="project" value="InterPro"/>
</dbReference>
<name>A0A2S0I5V9_9BURK</name>
<feature type="domain" description="ATP-grasp" evidence="5">
    <location>
        <begin position="115"/>
        <end position="315"/>
    </location>
</feature>
<keyword evidence="7" id="KW-1185">Reference proteome</keyword>
<evidence type="ECO:0000256" key="3">
    <source>
        <dbReference type="ARBA" id="ARBA00022840"/>
    </source>
</evidence>
<dbReference type="PANTHER" id="PTHR43585:SF2">
    <property type="entry name" value="ATP-GRASP ENZYME FSQD"/>
    <property type="match status" value="1"/>
</dbReference>
<dbReference type="GO" id="GO:0016829">
    <property type="term" value="F:lyase activity"/>
    <property type="evidence" value="ECO:0007669"/>
    <property type="project" value="UniProtKB-KW"/>
</dbReference>
<dbReference type="PANTHER" id="PTHR43585">
    <property type="entry name" value="FUMIPYRROLE BIOSYNTHESIS PROTEIN C"/>
    <property type="match status" value="1"/>
</dbReference>
<dbReference type="AlphaFoldDB" id="A0A2S0I5V9"/>
<keyword evidence="2 4" id="KW-0547">Nucleotide-binding</keyword>
<gene>
    <name evidence="6" type="ORF">CLM73_09600</name>
</gene>
<dbReference type="EMBL" id="CP023270">
    <property type="protein sequence ID" value="AVJ27344.1"/>
    <property type="molecule type" value="Genomic_DNA"/>
</dbReference>
<dbReference type="SUPFAM" id="SSF56059">
    <property type="entry name" value="Glutathione synthetase ATP-binding domain-like"/>
    <property type="match status" value="1"/>
</dbReference>
<dbReference type="GO" id="GO:0016874">
    <property type="term" value="F:ligase activity"/>
    <property type="evidence" value="ECO:0007669"/>
    <property type="project" value="UniProtKB-KW"/>
</dbReference>
<keyword evidence="6" id="KW-0456">Lyase</keyword>
<dbReference type="GO" id="GO:0005524">
    <property type="term" value="F:ATP binding"/>
    <property type="evidence" value="ECO:0007669"/>
    <property type="project" value="UniProtKB-UniRule"/>
</dbReference>
<dbReference type="OrthoDB" id="9803907at2"/>
<evidence type="ECO:0000259" key="5">
    <source>
        <dbReference type="PROSITE" id="PS50975"/>
    </source>
</evidence>
<proteinExistence type="predicted"/>
<evidence type="ECO:0000256" key="1">
    <source>
        <dbReference type="ARBA" id="ARBA00022598"/>
    </source>
</evidence>
<keyword evidence="1" id="KW-0436">Ligase</keyword>
<accession>A0A2S0I5V9</accession>
<dbReference type="NCBIfam" id="NF005543">
    <property type="entry name" value="PRK07206.1"/>
    <property type="match status" value="1"/>
</dbReference>
<evidence type="ECO:0000313" key="6">
    <source>
        <dbReference type="EMBL" id="AVJ27344.1"/>
    </source>
</evidence>
<dbReference type="Gene3D" id="3.30.470.20">
    <property type="entry name" value="ATP-grasp fold, B domain"/>
    <property type="match status" value="1"/>
</dbReference>
<evidence type="ECO:0000313" key="7">
    <source>
        <dbReference type="Proteomes" id="UP000239477"/>
    </source>
</evidence>
<reference evidence="6 7" key="1">
    <citation type="submission" date="2017-09" db="EMBL/GenBank/DDBJ databases">
        <title>Genomic, metabolic, and phenotypic characteristics of bacterial isolates from the natural microbiome of the model nematode Caenorhabditis elegans.</title>
        <authorList>
            <person name="Zimmermann J."/>
            <person name="Obeng N."/>
            <person name="Yang W."/>
            <person name="Obeng O."/>
            <person name="Kissoyan K."/>
            <person name="Pees B."/>
            <person name="Dirksen P."/>
            <person name="Hoppner M."/>
            <person name="Franke A."/>
            <person name="Rosenstiel P."/>
            <person name="Leippe M."/>
            <person name="Dierking K."/>
            <person name="Kaleta C."/>
            <person name="Schulenburg H."/>
        </authorList>
    </citation>
    <scope>NUCLEOTIDE SEQUENCE [LARGE SCALE GENOMIC DNA]</scope>
    <source>
        <strain evidence="6 7">MYb73</strain>
    </source>
</reference>
<evidence type="ECO:0000256" key="2">
    <source>
        <dbReference type="ARBA" id="ARBA00022741"/>
    </source>
</evidence>
<keyword evidence="3 4" id="KW-0067">ATP-binding</keyword>
<protein>
    <submittedName>
        <fullName evidence="6">Argininosuccinate lyase 2</fullName>
    </submittedName>
</protein>
<dbReference type="PROSITE" id="PS50975">
    <property type="entry name" value="ATP_GRASP"/>
    <property type="match status" value="1"/>
</dbReference>
<dbReference type="InterPro" id="IPR052032">
    <property type="entry name" value="ATP-dep_AA_Ligase"/>
</dbReference>